<evidence type="ECO:0000313" key="4">
    <source>
        <dbReference type="Proteomes" id="UP000235145"/>
    </source>
</evidence>
<dbReference type="Pfam" id="PF00078">
    <property type="entry name" value="RVT_1"/>
    <property type="match status" value="1"/>
</dbReference>
<feature type="domain" description="Reverse transcriptase" evidence="2">
    <location>
        <begin position="502"/>
        <end position="754"/>
    </location>
</feature>
<comment type="caution">
    <text evidence="3">The sequence shown here is derived from an EMBL/GenBank/DDBJ whole genome shotgun (WGS) entry which is preliminary data.</text>
</comment>
<feature type="coiled-coil region" evidence="1">
    <location>
        <begin position="328"/>
        <end position="363"/>
    </location>
</feature>
<evidence type="ECO:0000259" key="2">
    <source>
        <dbReference type="PROSITE" id="PS50878"/>
    </source>
</evidence>
<dbReference type="Pfam" id="PF13966">
    <property type="entry name" value="zf-RVT"/>
    <property type="match status" value="1"/>
</dbReference>
<dbReference type="EMBL" id="NBSK02000003">
    <property type="protein sequence ID" value="KAJ0216719.1"/>
    <property type="molecule type" value="Genomic_DNA"/>
</dbReference>
<proteinExistence type="predicted"/>
<keyword evidence="4" id="KW-1185">Reference proteome</keyword>
<protein>
    <recommendedName>
        <fullName evidence="2">Reverse transcriptase domain-containing protein</fullName>
    </recommendedName>
</protein>
<dbReference type="PANTHER" id="PTHR33116">
    <property type="entry name" value="REVERSE TRANSCRIPTASE ZINC-BINDING DOMAIN-CONTAINING PROTEIN-RELATED-RELATED"/>
    <property type="match status" value="1"/>
</dbReference>
<dbReference type="CDD" id="cd01650">
    <property type="entry name" value="RT_nLTR_like"/>
    <property type="match status" value="1"/>
</dbReference>
<name>A0A9R1W401_LACSA</name>
<accession>A0A9R1W401</accession>
<sequence length="1153" mass="131514">MVCGILGNSLNFVLKVFSLCFRYFWFKGEELEKIAVHTPPKTIGGGILTINSRGVGCEVKREWIKTLRIKNCISLLGIQEIKTSEFKGKLDKAIWGSSTFLCKTVDSIGLSGGIASLWDPSTFKCSVTIKGENFLAMKGTWVASNLAYGFINVYAPNDPSRRKTLWSNLESVICSDDNIRWVVFGDFNAVRSADKRIGSIFCSSTAYHFNKFIASAGLIDLPIGGRKFTYMSPDYSKHSKLDRFLISHNCSADWPHLTVTTLPRLHYDHCPLILSSSVSDFGAPPFRFFNSWLLEDELEGVVKQGWVCNIAPGTFASFSPIQVVAGKLKNTKEKIKEWRKSKNVKEQKRVEELTKEIDSIDLNAESHSPDESKLELRKNLHRELMDLEAKRILDLKQKSRCKWALEGDENFAFFHGLINKNYRFQKLSGININGFWTSNPESIKKDAFECFSKKFTEQISIRPQFPSQKFNKLSPIQTQNLEDPITTAEIKAASDIYLAIKDFESTCVIDRGCNFSFIILVPKTSDPISLCEYRLISLIGCIYKIIDKVFAERLKRCIPQVVSHTQTAFIKDRNILDGPLIINEVISWLRKNKSKAFLFKVDFEKAFDCLNWKYLDSWRKWIFGCLSSARASVIINGSAYKEFPLRRGVRQGDPLSPFLFILAAEGLNIALEEAKEQGIFHGVQLPNNGPTISHLQYADDAIFLGSWSVQNAKNLVRILRCFELSSGLKVNMAKSKLFGIGVSEVELDWLSRSINCSIGNLPFIYLGMPVGASMSRLVHWNSLISKFQEKLSKWKAKKLSYGGRLTLCKSVLGSLSSFLFSLYKAPVKVLKTLEKLRCRFFWGGSFEKKRVSWIAWDKILPKKKDGGLDIGSLKAHNLALLGKWWWRFSSSKHELWKDVIKSIYGNDGGFNAPSRAKRKGYCWSSIVNLHNYLSKDNLNLRNLFSRSIARLDNNMTWSLEPSGIYTVASLRRFIDETILPKTPSGAWEWNNLVPGKVNILAWRVCHSRLPTRVNLSKMSIVSVTTCPLCNIAEESESHLLTECSISQEVWSCVQKWWYMFPLTFSSLNEMLHCRNLAPGRGNLDQIQEAVMLIYMWVIWKFRNDRIHSNIVKSHKILANEVQILSHLWINSRSKHKKTRWENWRCDPIAECNS</sequence>
<reference evidence="3 4" key="1">
    <citation type="journal article" date="2017" name="Nat. Commun.">
        <title>Genome assembly with in vitro proximity ligation data and whole-genome triplication in lettuce.</title>
        <authorList>
            <person name="Reyes-Chin-Wo S."/>
            <person name="Wang Z."/>
            <person name="Yang X."/>
            <person name="Kozik A."/>
            <person name="Arikit S."/>
            <person name="Song C."/>
            <person name="Xia L."/>
            <person name="Froenicke L."/>
            <person name="Lavelle D.O."/>
            <person name="Truco M.J."/>
            <person name="Xia R."/>
            <person name="Zhu S."/>
            <person name="Xu C."/>
            <person name="Xu H."/>
            <person name="Xu X."/>
            <person name="Cox K."/>
            <person name="Korf I."/>
            <person name="Meyers B.C."/>
            <person name="Michelmore R.W."/>
        </authorList>
    </citation>
    <scope>NUCLEOTIDE SEQUENCE [LARGE SCALE GENOMIC DNA]</scope>
    <source>
        <strain evidence="4">cv. Salinas</strain>
        <tissue evidence="3">Seedlings</tissue>
    </source>
</reference>
<dbReference type="AlphaFoldDB" id="A0A9R1W401"/>
<dbReference type="InterPro" id="IPR036691">
    <property type="entry name" value="Endo/exonu/phosph_ase_sf"/>
</dbReference>
<keyword evidence="1" id="KW-0175">Coiled coil</keyword>
<dbReference type="SUPFAM" id="SSF56672">
    <property type="entry name" value="DNA/RNA polymerases"/>
    <property type="match status" value="1"/>
</dbReference>
<dbReference type="PANTHER" id="PTHR33116:SF79">
    <property type="entry name" value="REVERSE TRANSCRIPTASE DOMAIN, ZINC FINGER, CCHC-TYPE-RELATED"/>
    <property type="match status" value="1"/>
</dbReference>
<organism evidence="3 4">
    <name type="scientific">Lactuca sativa</name>
    <name type="common">Garden lettuce</name>
    <dbReference type="NCBI Taxonomy" id="4236"/>
    <lineage>
        <taxon>Eukaryota</taxon>
        <taxon>Viridiplantae</taxon>
        <taxon>Streptophyta</taxon>
        <taxon>Embryophyta</taxon>
        <taxon>Tracheophyta</taxon>
        <taxon>Spermatophyta</taxon>
        <taxon>Magnoliopsida</taxon>
        <taxon>eudicotyledons</taxon>
        <taxon>Gunneridae</taxon>
        <taxon>Pentapetalae</taxon>
        <taxon>asterids</taxon>
        <taxon>campanulids</taxon>
        <taxon>Asterales</taxon>
        <taxon>Asteraceae</taxon>
        <taxon>Cichorioideae</taxon>
        <taxon>Cichorieae</taxon>
        <taxon>Lactucinae</taxon>
        <taxon>Lactuca</taxon>
    </lineage>
</organism>
<evidence type="ECO:0000256" key="1">
    <source>
        <dbReference type="SAM" id="Coils"/>
    </source>
</evidence>
<dbReference type="InterPro" id="IPR043502">
    <property type="entry name" value="DNA/RNA_pol_sf"/>
</dbReference>
<dbReference type="PROSITE" id="PS50878">
    <property type="entry name" value="RT_POL"/>
    <property type="match status" value="1"/>
</dbReference>
<evidence type="ECO:0000313" key="3">
    <source>
        <dbReference type="EMBL" id="KAJ0216719.1"/>
    </source>
</evidence>
<dbReference type="InterPro" id="IPR000477">
    <property type="entry name" value="RT_dom"/>
</dbReference>
<dbReference type="InterPro" id="IPR026960">
    <property type="entry name" value="RVT-Znf"/>
</dbReference>
<dbReference type="Gene3D" id="3.60.10.10">
    <property type="entry name" value="Endonuclease/exonuclease/phosphatase"/>
    <property type="match status" value="1"/>
</dbReference>
<gene>
    <name evidence="3" type="ORF">LSAT_V11C300128020</name>
</gene>
<dbReference type="SUPFAM" id="SSF56219">
    <property type="entry name" value="DNase I-like"/>
    <property type="match status" value="1"/>
</dbReference>
<dbReference type="Proteomes" id="UP000235145">
    <property type="component" value="Unassembled WGS sequence"/>
</dbReference>